<proteinExistence type="predicted"/>
<dbReference type="RefSeq" id="WP_153758843.1">
    <property type="nucleotide sequence ID" value="NZ_CP045851.1"/>
</dbReference>
<evidence type="ECO:0000313" key="4">
    <source>
        <dbReference type="Proteomes" id="UP000334019"/>
    </source>
</evidence>
<protein>
    <recommendedName>
        <fullName evidence="2">DNA-directed DNA polymerase family B exonuclease domain-containing protein</fullName>
    </recommendedName>
</protein>
<keyword evidence="4" id="KW-1185">Reference proteome</keyword>
<organism evidence="3 4">
    <name type="scientific">Actinomarinicola tropica</name>
    <dbReference type="NCBI Taxonomy" id="2789776"/>
    <lineage>
        <taxon>Bacteria</taxon>
        <taxon>Bacillati</taxon>
        <taxon>Actinomycetota</taxon>
        <taxon>Acidimicrobiia</taxon>
        <taxon>Acidimicrobiales</taxon>
        <taxon>Iamiaceae</taxon>
        <taxon>Actinomarinicola</taxon>
    </lineage>
</organism>
<evidence type="ECO:0000313" key="3">
    <source>
        <dbReference type="EMBL" id="QGG94737.1"/>
    </source>
</evidence>
<feature type="compositionally biased region" description="Basic and acidic residues" evidence="1">
    <location>
        <begin position="243"/>
        <end position="256"/>
    </location>
</feature>
<dbReference type="KEGG" id="atq:GH723_06220"/>
<feature type="domain" description="DNA-directed DNA polymerase family B exonuclease" evidence="2">
    <location>
        <begin position="46"/>
        <end position="133"/>
    </location>
</feature>
<accession>A0A5Q2RKZ9</accession>
<dbReference type="AlphaFoldDB" id="A0A5Q2RKZ9"/>
<dbReference type="InterPro" id="IPR006133">
    <property type="entry name" value="DNA-dir_DNA_pol_B_exonuc"/>
</dbReference>
<evidence type="ECO:0000256" key="1">
    <source>
        <dbReference type="SAM" id="MobiDB-lite"/>
    </source>
</evidence>
<dbReference type="GO" id="GO:0003676">
    <property type="term" value="F:nucleic acid binding"/>
    <property type="evidence" value="ECO:0007669"/>
    <property type="project" value="InterPro"/>
</dbReference>
<dbReference type="InterPro" id="IPR012337">
    <property type="entry name" value="RNaseH-like_sf"/>
</dbReference>
<dbReference type="Proteomes" id="UP000334019">
    <property type="component" value="Chromosome"/>
</dbReference>
<dbReference type="SUPFAM" id="SSF53098">
    <property type="entry name" value="Ribonuclease H-like"/>
    <property type="match status" value="1"/>
</dbReference>
<gene>
    <name evidence="3" type="ORF">GH723_06220</name>
</gene>
<dbReference type="InterPro" id="IPR036397">
    <property type="entry name" value="RNaseH_sf"/>
</dbReference>
<name>A0A5Q2RKZ9_9ACTN</name>
<evidence type="ECO:0000259" key="2">
    <source>
        <dbReference type="Pfam" id="PF03104"/>
    </source>
</evidence>
<dbReference type="Gene3D" id="3.30.420.10">
    <property type="entry name" value="Ribonuclease H-like superfamily/Ribonuclease H"/>
    <property type="match status" value="1"/>
</dbReference>
<dbReference type="Pfam" id="PF03104">
    <property type="entry name" value="DNA_pol_B_exo1"/>
    <property type="match status" value="1"/>
</dbReference>
<sequence>MTRRTPVYGLDIETDTTVDGLDPGVARILTVALSSDGLDELFTGPEPELLAELDARLASIEPGVIATWNGAAFDLPFIADRAALHGVTIGLRLELDPRIVVRGRALPGHRGAYRCAWHRHAHLDAYRVYKGDVGPALRISCGLKSIARFVGLPVVEVDRERIHDLDQEALHAYASSDARLARVLAERRWASARRAVDSHPVELCPPVDHGRRVAAMRAAADRVPPATPAHQVQVGPRPAPTESPRRAPRDPFADAG</sequence>
<feature type="region of interest" description="Disordered" evidence="1">
    <location>
        <begin position="217"/>
        <end position="256"/>
    </location>
</feature>
<dbReference type="EMBL" id="CP045851">
    <property type="protein sequence ID" value="QGG94737.1"/>
    <property type="molecule type" value="Genomic_DNA"/>
</dbReference>
<reference evidence="3 4" key="1">
    <citation type="submission" date="2019-11" db="EMBL/GenBank/DDBJ databases">
        <authorList>
            <person name="He Y."/>
        </authorList>
    </citation>
    <scope>NUCLEOTIDE SEQUENCE [LARGE SCALE GENOMIC DNA]</scope>
    <source>
        <strain evidence="3 4">SCSIO 58843</strain>
    </source>
</reference>